<proteinExistence type="inferred from homology"/>
<keyword evidence="4 11" id="KW-1133">Transmembrane helix</keyword>
<dbReference type="GO" id="GO:0016020">
    <property type="term" value="C:membrane"/>
    <property type="evidence" value="ECO:0007669"/>
    <property type="project" value="UniProtKB-SubCell"/>
</dbReference>
<dbReference type="EMBL" id="JAPQKR010000005">
    <property type="protein sequence ID" value="KAJ5215422.1"/>
    <property type="molecule type" value="Genomic_DNA"/>
</dbReference>
<evidence type="ECO:0000256" key="8">
    <source>
        <dbReference type="ARBA" id="ARBA00038159"/>
    </source>
</evidence>
<feature type="transmembrane region" description="Helical" evidence="11">
    <location>
        <begin position="562"/>
        <end position="586"/>
    </location>
</feature>
<evidence type="ECO:0000256" key="1">
    <source>
        <dbReference type="ARBA" id="ARBA00004479"/>
    </source>
</evidence>
<sequence length="608" mass="65835">MSVSYDSENTLDNATWVAVLLSERDVAGQIPINFVTNPSVSLSSACFGAGLYDRDDAAKCISNLLAVGYRRLVLDLYWSVESRTWSFCPVTIPAKADVMVSAYTSTTTEASKTTTVTTTTESSSTTSDAETASITGYSDSQGDTVYELGPYRCTDDLDLFTLAKVLTGYFQDTTSQLTIFTTYLVLNLHVAGSDSAPTKPPPAVTGNDLPSSKEERIGSFLESSLRDYIYSPSQLAQERSNLNESWYKVDESYMPIVEYYTIHEDREGIQSTPDGWPSTKYIQLAKSDRVIMEYGSVDPQLATYDLSQDQDAVFLPGYLTSTINVSMATNGSVISGGATDVSQANSSWAISNGISVAYAASDDSTMQSLDDTIAGITGCGISPMLNTTLFGQTADVNVDHYRNVSLAAGWAWAIGEPEGAATGGGTQGVPKFDRCAIMDLSLSGRWRATNCTVQRRGACRVGNSPFSWALSTSAVEYNDVSGMCPPGSSFAVPRTGLENTYLYKYLLTQPQSIIDPESLNLSHREIYVDFNSIQITSCWVTGGPGASCPYAADPQQLEHRTVLVAAIAGIVILIITALTVFVKCNANRRNSRRRKRVIEGWEYEGVPS</sequence>
<reference evidence="13" key="2">
    <citation type="journal article" date="2023" name="IMA Fungus">
        <title>Comparative genomic study of the Penicillium genus elucidates a diverse pangenome and 15 lateral gene transfer events.</title>
        <authorList>
            <person name="Petersen C."/>
            <person name="Sorensen T."/>
            <person name="Nielsen M.R."/>
            <person name="Sondergaard T.E."/>
            <person name="Sorensen J.L."/>
            <person name="Fitzpatrick D.A."/>
            <person name="Frisvad J.C."/>
            <person name="Nielsen K.L."/>
        </authorList>
    </citation>
    <scope>NUCLEOTIDE SEQUENCE</scope>
    <source>
        <strain evidence="13">IBT 15544</strain>
    </source>
</reference>
<keyword evidence="3" id="KW-0732">Signal</keyword>
<evidence type="ECO:0000256" key="5">
    <source>
        <dbReference type="ARBA" id="ARBA00023136"/>
    </source>
</evidence>
<name>A0A9W9N8Z7_9EURO</name>
<feature type="region of interest" description="Disordered" evidence="10">
    <location>
        <begin position="110"/>
        <end position="134"/>
    </location>
</feature>
<dbReference type="OrthoDB" id="5573651at2759"/>
<keyword evidence="14" id="KW-1185">Reference proteome</keyword>
<dbReference type="PANTHER" id="PTHR35518:SF2">
    <property type="entry name" value="MAINTENANCE OF TELOMERE CAPPING PROTEIN 6"/>
    <property type="match status" value="1"/>
</dbReference>
<organism evidence="13 14">
    <name type="scientific">Penicillium cinerascens</name>
    <dbReference type="NCBI Taxonomy" id="70096"/>
    <lineage>
        <taxon>Eukaryota</taxon>
        <taxon>Fungi</taxon>
        <taxon>Dikarya</taxon>
        <taxon>Ascomycota</taxon>
        <taxon>Pezizomycotina</taxon>
        <taxon>Eurotiomycetes</taxon>
        <taxon>Eurotiomycetidae</taxon>
        <taxon>Eurotiales</taxon>
        <taxon>Aspergillaceae</taxon>
        <taxon>Penicillium</taxon>
    </lineage>
</organism>
<dbReference type="PANTHER" id="PTHR35518">
    <property type="entry name" value="MAINTENANCE OF TELOMOERE CAPPING"/>
    <property type="match status" value="1"/>
</dbReference>
<dbReference type="RefSeq" id="XP_058311235.1">
    <property type="nucleotide sequence ID" value="XM_058448891.1"/>
</dbReference>
<evidence type="ECO:0000256" key="4">
    <source>
        <dbReference type="ARBA" id="ARBA00022989"/>
    </source>
</evidence>
<dbReference type="Proteomes" id="UP001150904">
    <property type="component" value="Unassembled WGS sequence"/>
</dbReference>
<evidence type="ECO:0000313" key="14">
    <source>
        <dbReference type="Proteomes" id="UP001150904"/>
    </source>
</evidence>
<evidence type="ECO:0000256" key="2">
    <source>
        <dbReference type="ARBA" id="ARBA00022692"/>
    </source>
</evidence>
<comment type="caution">
    <text evidence="13">The sequence shown here is derived from an EMBL/GenBank/DDBJ whole genome shotgun (WGS) entry which is preliminary data.</text>
</comment>
<dbReference type="GeneID" id="83176192"/>
<reference evidence="13" key="1">
    <citation type="submission" date="2022-12" db="EMBL/GenBank/DDBJ databases">
        <authorList>
            <person name="Petersen C."/>
        </authorList>
    </citation>
    <scope>NUCLEOTIDE SEQUENCE</scope>
    <source>
        <strain evidence="13">IBT 15544</strain>
    </source>
</reference>
<evidence type="ECO:0000259" key="12">
    <source>
        <dbReference type="Pfam" id="PF25506"/>
    </source>
</evidence>
<evidence type="ECO:0000256" key="10">
    <source>
        <dbReference type="SAM" id="MobiDB-lite"/>
    </source>
</evidence>
<comment type="function">
    <text evidence="7">May be involved in telomere capping.</text>
</comment>
<feature type="domain" description="MTC6 partial TIM-barrel" evidence="12">
    <location>
        <begin position="19"/>
        <end position="389"/>
    </location>
</feature>
<keyword evidence="6" id="KW-0325">Glycoprotein</keyword>
<accession>A0A9W9N8Z7</accession>
<evidence type="ECO:0000256" key="6">
    <source>
        <dbReference type="ARBA" id="ARBA00023180"/>
    </source>
</evidence>
<keyword evidence="5 11" id="KW-0472">Membrane</keyword>
<evidence type="ECO:0000256" key="7">
    <source>
        <dbReference type="ARBA" id="ARBA00037703"/>
    </source>
</evidence>
<comment type="subcellular location">
    <subcellularLocation>
        <location evidence="1">Membrane</location>
        <topology evidence="1">Single-pass type I membrane protein</topology>
    </subcellularLocation>
</comment>
<dbReference type="InterPro" id="IPR051008">
    <property type="entry name" value="Telomere_Capping_Maintenance"/>
</dbReference>
<evidence type="ECO:0000313" key="13">
    <source>
        <dbReference type="EMBL" id="KAJ5215422.1"/>
    </source>
</evidence>
<evidence type="ECO:0000256" key="9">
    <source>
        <dbReference type="ARBA" id="ARBA00039865"/>
    </source>
</evidence>
<feature type="region of interest" description="Disordered" evidence="10">
    <location>
        <begin position="194"/>
        <end position="213"/>
    </location>
</feature>
<dbReference type="InterPro" id="IPR057530">
    <property type="entry name" value="TIM-barrel_MTC6"/>
</dbReference>
<evidence type="ECO:0000256" key="11">
    <source>
        <dbReference type="SAM" id="Phobius"/>
    </source>
</evidence>
<comment type="similarity">
    <text evidence="8">Belongs to the MTC6 family.</text>
</comment>
<protein>
    <recommendedName>
        <fullName evidence="9">Maintenance of telomere capping protein 6</fullName>
    </recommendedName>
</protein>
<dbReference type="Pfam" id="PF25506">
    <property type="entry name" value="TIM-barrel_MTC6"/>
    <property type="match status" value="1"/>
</dbReference>
<gene>
    <name evidence="13" type="ORF">N7498_001829</name>
</gene>
<dbReference type="AlphaFoldDB" id="A0A9W9N8Z7"/>
<keyword evidence="2 11" id="KW-0812">Transmembrane</keyword>
<evidence type="ECO:0000256" key="3">
    <source>
        <dbReference type="ARBA" id="ARBA00022729"/>
    </source>
</evidence>